<evidence type="ECO:0000313" key="4">
    <source>
        <dbReference type="RefSeq" id="XP_032812633.1"/>
    </source>
</evidence>
<name>A0AAJ7WXS9_PETMA</name>
<feature type="transmembrane region" description="Helical" evidence="2">
    <location>
        <begin position="147"/>
        <end position="180"/>
    </location>
</feature>
<dbReference type="GO" id="GO:0072544">
    <property type="term" value="F:L-DOPA binding"/>
    <property type="evidence" value="ECO:0007669"/>
    <property type="project" value="InterPro"/>
</dbReference>
<evidence type="ECO:0000256" key="1">
    <source>
        <dbReference type="SAM" id="MobiDB-lite"/>
    </source>
</evidence>
<sequence length="471" mass="51041">MASPRLETFCCPNRDPATSAMLSFTPLGFNAVCLTSAAVSLVGSLMQLLPRVHKARGGRGGRGGPPLPREELSPGAYRDAGGAGGPHASPHVSTARTARLSASTHIVRMLALCDTMGCLGIIVRSSVWVSSPSFVAGMSTVNATYVWPSVFCASTAIWIQLFYSANFLWAFCFAADAYLVAKRAAGSSTMTLYHIIAWGLACLLCVEGVVTLYYPSIFMCEQSIEHAIPHYICTYIPMFMGFFVNPILFSRTVTTVSSLLKGRHGIYTENERRLECQLRTHFFKIMLVFFICWIPNIINEALLFVQELSLGLSEKANRDIKNTVFITWYMMGILNPLQGFLNSLAYQGWKGCSVRGPRAALRTPSWGSVTGDMGTDDNWIGSPASSPNGYGQMIRESSSEDGIGKEETLSGSQTINTLGSLSCKGSEDSLVELDAETVHFEGTADPQDGYDNGVSEASGTPTWRASISSSH</sequence>
<evidence type="ECO:0000256" key="2">
    <source>
        <dbReference type="SAM" id="Phobius"/>
    </source>
</evidence>
<keyword evidence="2" id="KW-0472">Membrane</keyword>
<dbReference type="AlphaFoldDB" id="A0AAJ7WXS9"/>
<dbReference type="PANTHER" id="PTHR15177:SF2">
    <property type="entry name" value="G-PROTEIN COUPLED RECEPTOR 143"/>
    <property type="match status" value="1"/>
</dbReference>
<feature type="transmembrane region" description="Helical" evidence="2">
    <location>
        <begin position="228"/>
        <end position="249"/>
    </location>
</feature>
<dbReference type="RefSeq" id="XP_032812633.1">
    <property type="nucleotide sequence ID" value="XM_032956742.1"/>
</dbReference>
<feature type="transmembrane region" description="Helical" evidence="2">
    <location>
        <begin position="282"/>
        <end position="305"/>
    </location>
</feature>
<keyword evidence="2" id="KW-0812">Transmembrane</keyword>
<accession>A0AAJ7WXS9</accession>
<dbReference type="Gene3D" id="1.20.1070.10">
    <property type="entry name" value="Rhodopsin 7-helix transmembrane proteins"/>
    <property type="match status" value="1"/>
</dbReference>
<feature type="transmembrane region" description="Helical" evidence="2">
    <location>
        <begin position="27"/>
        <end position="49"/>
    </location>
</feature>
<dbReference type="GO" id="GO:0033162">
    <property type="term" value="C:melanosome membrane"/>
    <property type="evidence" value="ECO:0007669"/>
    <property type="project" value="TreeGrafter"/>
</dbReference>
<gene>
    <name evidence="4" type="primary">GPR143</name>
</gene>
<evidence type="ECO:0000313" key="3">
    <source>
        <dbReference type="Proteomes" id="UP001318040"/>
    </source>
</evidence>
<dbReference type="GO" id="GO:0035240">
    <property type="term" value="F:dopamine binding"/>
    <property type="evidence" value="ECO:0007669"/>
    <property type="project" value="InterPro"/>
</dbReference>
<dbReference type="Pfam" id="PF02101">
    <property type="entry name" value="Ocular_alb"/>
    <property type="match status" value="2"/>
</dbReference>
<dbReference type="GO" id="GO:0035643">
    <property type="term" value="F:L-DOPA receptor activity"/>
    <property type="evidence" value="ECO:0007669"/>
    <property type="project" value="TreeGrafter"/>
</dbReference>
<dbReference type="CTD" id="4935"/>
<dbReference type="GO" id="GO:0050848">
    <property type="term" value="P:regulation of calcium-mediated signaling"/>
    <property type="evidence" value="ECO:0007669"/>
    <property type="project" value="TreeGrafter"/>
</dbReference>
<feature type="transmembrane region" description="Helical" evidence="2">
    <location>
        <begin position="325"/>
        <end position="345"/>
    </location>
</feature>
<proteinExistence type="predicted"/>
<feature type="transmembrane region" description="Helical" evidence="2">
    <location>
        <begin position="106"/>
        <end position="127"/>
    </location>
</feature>
<feature type="compositionally biased region" description="Polar residues" evidence="1">
    <location>
        <begin position="455"/>
        <end position="471"/>
    </location>
</feature>
<feature type="region of interest" description="Disordered" evidence="1">
    <location>
        <begin position="441"/>
        <end position="471"/>
    </location>
</feature>
<dbReference type="PANTHER" id="PTHR15177">
    <property type="entry name" value="G-PROTEIN COUPLED RECEPTOR 143"/>
    <property type="match status" value="1"/>
</dbReference>
<dbReference type="GO" id="GO:0032438">
    <property type="term" value="P:melanosome organization"/>
    <property type="evidence" value="ECO:0007669"/>
    <property type="project" value="TreeGrafter"/>
</dbReference>
<protein>
    <submittedName>
        <fullName evidence="4">G-protein coupled receptor 143 isoform X1</fullName>
    </submittedName>
</protein>
<dbReference type="GO" id="GO:0005886">
    <property type="term" value="C:plasma membrane"/>
    <property type="evidence" value="ECO:0007669"/>
    <property type="project" value="TreeGrafter"/>
</dbReference>
<keyword evidence="4" id="KW-0675">Receptor</keyword>
<dbReference type="KEGG" id="pmrn:116943679"/>
<reference evidence="4" key="1">
    <citation type="submission" date="2025-08" db="UniProtKB">
        <authorList>
            <consortium name="RefSeq"/>
        </authorList>
    </citation>
    <scope>IDENTIFICATION</scope>
    <source>
        <tissue evidence="4">Sperm</tissue>
    </source>
</reference>
<dbReference type="Proteomes" id="UP001318040">
    <property type="component" value="Chromosome 18"/>
</dbReference>
<organism evidence="3 4">
    <name type="scientific">Petromyzon marinus</name>
    <name type="common">Sea lamprey</name>
    <dbReference type="NCBI Taxonomy" id="7757"/>
    <lineage>
        <taxon>Eukaryota</taxon>
        <taxon>Metazoa</taxon>
        <taxon>Chordata</taxon>
        <taxon>Craniata</taxon>
        <taxon>Vertebrata</taxon>
        <taxon>Cyclostomata</taxon>
        <taxon>Hyperoartia</taxon>
        <taxon>Petromyzontiformes</taxon>
        <taxon>Petromyzontidae</taxon>
        <taxon>Petromyzon</taxon>
    </lineage>
</organism>
<keyword evidence="2" id="KW-1133">Transmembrane helix</keyword>
<keyword evidence="3" id="KW-1185">Reference proteome</keyword>
<dbReference type="SUPFAM" id="SSF81321">
    <property type="entry name" value="Family A G protein-coupled receptor-like"/>
    <property type="match status" value="1"/>
</dbReference>
<feature type="region of interest" description="Disordered" evidence="1">
    <location>
        <begin position="55"/>
        <end position="91"/>
    </location>
</feature>
<dbReference type="GO" id="GO:0072545">
    <property type="term" value="F:L-tyrosine binding"/>
    <property type="evidence" value="ECO:0007669"/>
    <property type="project" value="InterPro"/>
</dbReference>
<dbReference type="InterPro" id="IPR001414">
    <property type="entry name" value="GPR143"/>
</dbReference>
<feature type="transmembrane region" description="Helical" evidence="2">
    <location>
        <begin position="192"/>
        <end position="216"/>
    </location>
</feature>